<evidence type="ECO:0000313" key="2">
    <source>
        <dbReference type="EMBL" id="MBK1833092.1"/>
    </source>
</evidence>
<comment type="caution">
    <text evidence="2">The sequence shown here is derived from an EMBL/GenBank/DDBJ whole genome shotgun (WGS) entry which is preliminary data.</text>
</comment>
<dbReference type="RefSeq" id="WP_200390522.1">
    <property type="nucleotide sequence ID" value="NZ_JAENIO010000005.1"/>
</dbReference>
<proteinExistence type="predicted"/>
<sequence>MGPGQVEVDLDAHETVWRWAFHEHKAFSWDEAQARMESFHRLFKDSIVRQSEWRNKDDGESVFASPAESYALIGENLFQFGFLETRDAKRPYRFRLMMFQGHLSASGASPVVVTRSGDKAESGGGGEVLSSEGGYPVVHFGARVTPPVHSLAAAQQAMITGDPWRGGYVLWGSIAMVFATTCFLMVRDIKKHRIFCSREDLVN</sequence>
<dbReference type="EMBL" id="JAENIO010000005">
    <property type="protein sequence ID" value="MBK1833092.1"/>
    <property type="molecule type" value="Genomic_DNA"/>
</dbReference>
<dbReference type="Proteomes" id="UP000604083">
    <property type="component" value="Unassembled WGS sequence"/>
</dbReference>
<evidence type="ECO:0000256" key="1">
    <source>
        <dbReference type="SAM" id="Phobius"/>
    </source>
</evidence>
<feature type="transmembrane region" description="Helical" evidence="1">
    <location>
        <begin position="168"/>
        <end position="186"/>
    </location>
</feature>
<dbReference type="AlphaFoldDB" id="A0A934RJZ6"/>
<gene>
    <name evidence="2" type="ORF">JIN78_03380</name>
</gene>
<name>A0A934RJZ6_9BACT</name>
<evidence type="ECO:0008006" key="4">
    <source>
        <dbReference type="Google" id="ProtNLM"/>
    </source>
</evidence>
<keyword evidence="1" id="KW-0472">Membrane</keyword>
<accession>A0A934RJZ6</accession>
<organism evidence="2 3">
    <name type="scientific">Roseibacillus ishigakijimensis</name>
    <dbReference type="NCBI Taxonomy" id="454146"/>
    <lineage>
        <taxon>Bacteria</taxon>
        <taxon>Pseudomonadati</taxon>
        <taxon>Verrucomicrobiota</taxon>
        <taxon>Verrucomicrobiia</taxon>
        <taxon>Verrucomicrobiales</taxon>
        <taxon>Verrucomicrobiaceae</taxon>
        <taxon>Roseibacillus</taxon>
    </lineage>
</organism>
<keyword evidence="1" id="KW-1133">Transmembrane helix</keyword>
<keyword evidence="1" id="KW-0812">Transmembrane</keyword>
<evidence type="ECO:0000313" key="3">
    <source>
        <dbReference type="Proteomes" id="UP000604083"/>
    </source>
</evidence>
<keyword evidence="3" id="KW-1185">Reference proteome</keyword>
<protein>
    <recommendedName>
        <fullName evidence="4">Transmembrane protein</fullName>
    </recommendedName>
</protein>
<reference evidence="2" key="1">
    <citation type="submission" date="2021-01" db="EMBL/GenBank/DDBJ databases">
        <title>Modified the classification status of verrucomicrobia.</title>
        <authorList>
            <person name="Feng X."/>
        </authorList>
    </citation>
    <scope>NUCLEOTIDE SEQUENCE</scope>
    <source>
        <strain evidence="2">KCTC 12986</strain>
    </source>
</reference>